<sequence>MASDNRYSINFTLSVLEKTEASKLIKEHEKQEHIEPYGYILLIKKAALLVLSFAALFDFIILFGLIALAPKDPGYVERAKFLSIITFTLIAIFIGLLYIYDYLMKKVMRTNYLSEIRDSELMLRLKINRSYIEQIMKIGSSKVFWNNIKKTYREKGFLFIQTKENRCIIIPERVFKNGEETEKLYNFVKEQIAKNTIE</sequence>
<evidence type="ECO:0000313" key="4">
    <source>
        <dbReference type="Proteomes" id="UP000254454"/>
    </source>
</evidence>
<dbReference type="Pfam" id="PF14317">
    <property type="entry name" value="YcxB"/>
    <property type="match status" value="1"/>
</dbReference>
<organism evidence="3 4">
    <name type="scientific">Escherichia marmotae</name>
    <dbReference type="NCBI Taxonomy" id="1499973"/>
    <lineage>
        <taxon>Bacteria</taxon>
        <taxon>Pseudomonadati</taxon>
        <taxon>Pseudomonadota</taxon>
        <taxon>Gammaproteobacteria</taxon>
        <taxon>Enterobacterales</taxon>
        <taxon>Enterobacteriaceae</taxon>
        <taxon>Escherichia</taxon>
    </lineage>
</organism>
<evidence type="ECO:0000313" key="3">
    <source>
        <dbReference type="EMBL" id="RDR28609.1"/>
    </source>
</evidence>
<feature type="transmembrane region" description="Helical" evidence="1">
    <location>
        <begin position="46"/>
        <end position="69"/>
    </location>
</feature>
<evidence type="ECO:0000256" key="1">
    <source>
        <dbReference type="SAM" id="Phobius"/>
    </source>
</evidence>
<gene>
    <name evidence="3" type="ORF">C4A13_03619</name>
</gene>
<dbReference type="InterPro" id="IPR025588">
    <property type="entry name" value="YcxB-like_C"/>
</dbReference>
<keyword evidence="1" id="KW-0812">Transmembrane</keyword>
<reference evidence="3 4" key="1">
    <citation type="submission" date="2018-06" db="EMBL/GenBank/DDBJ databases">
        <title>Recombination Drives Gene Content and Phenotype Evolution in Wild Type E. coli Strains.</title>
        <authorList>
            <person name="Field C.M."/>
            <person name="Silander O.K."/>
            <person name="Van Nimwegen E."/>
        </authorList>
    </citation>
    <scope>NUCLEOTIDE SEQUENCE [LARGE SCALE GENOMIC DNA]</scope>
    <source>
        <strain evidence="3 4">SC344</strain>
    </source>
</reference>
<protein>
    <recommendedName>
        <fullName evidence="2">YcxB-like C-terminal domain-containing protein</fullName>
    </recommendedName>
</protein>
<keyword evidence="1" id="KW-0472">Membrane</keyword>
<name>A0A370VB42_9ESCH</name>
<dbReference type="EMBL" id="QONO01000027">
    <property type="protein sequence ID" value="RDR28609.1"/>
    <property type="molecule type" value="Genomic_DNA"/>
</dbReference>
<comment type="caution">
    <text evidence="3">The sequence shown here is derived from an EMBL/GenBank/DDBJ whole genome shotgun (WGS) entry which is preliminary data.</text>
</comment>
<feature type="domain" description="YcxB-like C-terminal" evidence="2">
    <location>
        <begin position="138"/>
        <end position="187"/>
    </location>
</feature>
<feature type="transmembrane region" description="Helical" evidence="1">
    <location>
        <begin position="81"/>
        <end position="100"/>
    </location>
</feature>
<evidence type="ECO:0000259" key="2">
    <source>
        <dbReference type="Pfam" id="PF14317"/>
    </source>
</evidence>
<keyword evidence="1" id="KW-1133">Transmembrane helix</keyword>
<dbReference type="Proteomes" id="UP000254454">
    <property type="component" value="Unassembled WGS sequence"/>
</dbReference>
<dbReference type="AlphaFoldDB" id="A0A370VB42"/>
<proteinExistence type="predicted"/>
<accession>A0A370VB42</accession>
<dbReference type="RefSeq" id="WP_040121203.1">
    <property type="nucleotide sequence ID" value="NZ_QONN01000081.1"/>
</dbReference>